<evidence type="ECO:0000256" key="1">
    <source>
        <dbReference type="SAM" id="SignalP"/>
    </source>
</evidence>
<dbReference type="AlphaFoldDB" id="A0A1H4FQK2"/>
<feature type="chain" id="PRO_5011713972" evidence="1">
    <location>
        <begin position="29"/>
        <end position="77"/>
    </location>
</feature>
<dbReference type="RefSeq" id="WP_217632253.1">
    <property type="nucleotide sequence ID" value="NZ_FNQM01000026.1"/>
</dbReference>
<protein>
    <submittedName>
        <fullName evidence="2">Uncharacterized protein</fullName>
    </submittedName>
</protein>
<sequence length="77" mass="8315">MTRTRGRLWTRRAALAGLAAAPLAAALAQEAVFEEHGLAPGEFSWHPERSPSGAVIVSIPEQRVHVFRNGVRIALST</sequence>
<evidence type="ECO:0000313" key="2">
    <source>
        <dbReference type="EMBL" id="SEA99337.1"/>
    </source>
</evidence>
<accession>A0A1H4FQK2</accession>
<organism evidence="2 3">
    <name type="scientific">Rubrimonas cliftonensis</name>
    <dbReference type="NCBI Taxonomy" id="89524"/>
    <lineage>
        <taxon>Bacteria</taxon>
        <taxon>Pseudomonadati</taxon>
        <taxon>Pseudomonadota</taxon>
        <taxon>Alphaproteobacteria</taxon>
        <taxon>Rhodobacterales</taxon>
        <taxon>Paracoccaceae</taxon>
        <taxon>Rubrimonas</taxon>
    </lineage>
</organism>
<gene>
    <name evidence="2" type="ORF">SAMN05444370_12630</name>
</gene>
<reference evidence="2 3" key="1">
    <citation type="submission" date="2016-10" db="EMBL/GenBank/DDBJ databases">
        <authorList>
            <person name="de Groot N.N."/>
        </authorList>
    </citation>
    <scope>NUCLEOTIDE SEQUENCE [LARGE SCALE GENOMIC DNA]</scope>
    <source>
        <strain evidence="2 3">DSM 15345</strain>
    </source>
</reference>
<feature type="signal peptide" evidence="1">
    <location>
        <begin position="1"/>
        <end position="28"/>
    </location>
</feature>
<dbReference type="Proteomes" id="UP000198703">
    <property type="component" value="Unassembled WGS sequence"/>
</dbReference>
<proteinExistence type="predicted"/>
<evidence type="ECO:0000313" key="3">
    <source>
        <dbReference type="Proteomes" id="UP000198703"/>
    </source>
</evidence>
<keyword evidence="3" id="KW-1185">Reference proteome</keyword>
<keyword evidence="1" id="KW-0732">Signal</keyword>
<dbReference type="EMBL" id="FNQM01000026">
    <property type="protein sequence ID" value="SEA99337.1"/>
    <property type="molecule type" value="Genomic_DNA"/>
</dbReference>
<dbReference type="STRING" id="89524.SAMN05444370_12630"/>
<name>A0A1H4FQK2_9RHOB</name>